<evidence type="ECO:0000313" key="3">
    <source>
        <dbReference type="Proteomes" id="UP000800096"/>
    </source>
</evidence>
<dbReference type="Proteomes" id="UP000800096">
    <property type="component" value="Unassembled WGS sequence"/>
</dbReference>
<evidence type="ECO:0000313" key="2">
    <source>
        <dbReference type="EMBL" id="KAF1912438.1"/>
    </source>
</evidence>
<protein>
    <submittedName>
        <fullName evidence="2">Uncharacterized protein</fullName>
    </submittedName>
</protein>
<reference evidence="2" key="1">
    <citation type="journal article" date="2020" name="Stud. Mycol.">
        <title>101 Dothideomycetes genomes: a test case for predicting lifestyles and emergence of pathogens.</title>
        <authorList>
            <person name="Haridas S."/>
            <person name="Albert R."/>
            <person name="Binder M."/>
            <person name="Bloem J."/>
            <person name="Labutti K."/>
            <person name="Salamov A."/>
            <person name="Andreopoulos B."/>
            <person name="Baker S."/>
            <person name="Barry K."/>
            <person name="Bills G."/>
            <person name="Bluhm B."/>
            <person name="Cannon C."/>
            <person name="Castanera R."/>
            <person name="Culley D."/>
            <person name="Daum C."/>
            <person name="Ezra D."/>
            <person name="Gonzalez J."/>
            <person name="Henrissat B."/>
            <person name="Kuo A."/>
            <person name="Liang C."/>
            <person name="Lipzen A."/>
            <person name="Lutzoni F."/>
            <person name="Magnuson J."/>
            <person name="Mondo S."/>
            <person name="Nolan M."/>
            <person name="Ohm R."/>
            <person name="Pangilinan J."/>
            <person name="Park H.-J."/>
            <person name="Ramirez L."/>
            <person name="Alfaro M."/>
            <person name="Sun H."/>
            <person name="Tritt A."/>
            <person name="Yoshinaga Y."/>
            <person name="Zwiers L.-H."/>
            <person name="Turgeon B."/>
            <person name="Goodwin S."/>
            <person name="Spatafora J."/>
            <person name="Crous P."/>
            <person name="Grigoriev I."/>
        </authorList>
    </citation>
    <scope>NUCLEOTIDE SEQUENCE</scope>
    <source>
        <strain evidence="2">HMLAC05119</strain>
    </source>
</reference>
<dbReference type="OrthoDB" id="3927958at2759"/>
<keyword evidence="3" id="KW-1185">Reference proteome</keyword>
<feature type="region of interest" description="Disordered" evidence="1">
    <location>
        <begin position="63"/>
        <end position="89"/>
    </location>
</feature>
<sequence length="195" mass="21538">MCYYRFYIFLGCGHTTTSSTPIRHCANATKSATTATHKDSSQITSPAEIAITTNGFALDLDAGSRLEGKGNSSPEAQQDQSAFKPAEDAVTRVKPNSKALDLDACGKGRIHPLHTVKVACLCASCAIERDERLQSLDLDSIEFRIEPKRRQPKHTERYQALLLDRGSGERQRNLKVDSGVWTVGARWMKDWKGQG</sequence>
<evidence type="ECO:0000256" key="1">
    <source>
        <dbReference type="SAM" id="MobiDB-lite"/>
    </source>
</evidence>
<gene>
    <name evidence="2" type="ORF">BDU57DRAFT_364423</name>
</gene>
<proteinExistence type="predicted"/>
<dbReference type="EMBL" id="ML979140">
    <property type="protein sequence ID" value="KAF1912438.1"/>
    <property type="molecule type" value="Genomic_DNA"/>
</dbReference>
<dbReference type="AlphaFoldDB" id="A0A6A5QC72"/>
<accession>A0A6A5QC72</accession>
<organism evidence="2 3">
    <name type="scientific">Ampelomyces quisqualis</name>
    <name type="common">Powdery mildew agent</name>
    <dbReference type="NCBI Taxonomy" id="50730"/>
    <lineage>
        <taxon>Eukaryota</taxon>
        <taxon>Fungi</taxon>
        <taxon>Dikarya</taxon>
        <taxon>Ascomycota</taxon>
        <taxon>Pezizomycotina</taxon>
        <taxon>Dothideomycetes</taxon>
        <taxon>Pleosporomycetidae</taxon>
        <taxon>Pleosporales</taxon>
        <taxon>Pleosporineae</taxon>
        <taxon>Phaeosphaeriaceae</taxon>
        <taxon>Ampelomyces</taxon>
    </lineage>
</organism>
<feature type="compositionally biased region" description="Polar residues" evidence="1">
    <location>
        <begin position="70"/>
        <end position="81"/>
    </location>
</feature>
<name>A0A6A5QC72_AMPQU</name>